<organism evidence="11">
    <name type="scientific">Chimpanzee herpesvirus strain 105640</name>
    <dbReference type="NCBI Taxonomy" id="332937"/>
    <lineage>
        <taxon>Viruses</taxon>
        <taxon>Duplodnaviria</taxon>
        <taxon>Heunggongvirae</taxon>
        <taxon>Peploviricota</taxon>
        <taxon>Herviviricetes</taxon>
        <taxon>Herpesvirales</taxon>
        <taxon>Orthoherpesviridae</taxon>
        <taxon>Alphaherpesvirinae</taxon>
        <taxon>Simplexvirus</taxon>
        <taxon>Simplexvirus paninealpha3</taxon>
        <taxon>Panine alphaherpesvirus 3</taxon>
    </lineage>
</organism>
<evidence type="ECO:0000313" key="12">
    <source>
        <dbReference type="Proteomes" id="UP000143361"/>
    </source>
</evidence>
<keyword evidence="7 8" id="KW-1035">Host cytoplasm</keyword>
<evidence type="ECO:0000256" key="2">
    <source>
        <dbReference type="ARBA" id="ARBA00004192"/>
    </source>
</evidence>
<feature type="region of interest" description="Disordered" evidence="9">
    <location>
        <begin position="1"/>
        <end position="38"/>
    </location>
</feature>
<dbReference type="GO" id="GO:0019033">
    <property type="term" value="C:viral tegument"/>
    <property type="evidence" value="ECO:0007669"/>
    <property type="project" value="UniProtKB-SubCell"/>
</dbReference>
<feature type="region of interest" description="Disordered" evidence="9">
    <location>
        <begin position="55"/>
        <end position="134"/>
    </location>
</feature>
<sequence length="697" mass="74278">MSVRGHAVRRRRASTRSHAPSAHRADSPVEDEPESGGVGLMGYLRAVFHVDDDSELEAAGEMASEEPPPRRRREARGHLGSRRASEARGDHGPPRRASFPRPRSVTARSQSVRGRPDRAITRAPRGGYLGPMDPRDILGRVGGSRVVPSPLFLDELNYEEDDYPDAVGHDDGDGARPSQTVEILAGRVSGPELQAAFPLDQLTPRVATWDESVRSALALGHPAGFYPCPDSAFGLSRVGVMHFASPTDPKVFFRQTLQQGEALAWYVTGDAILDLTDRRAKNSPYRAMGFLMDAIVRVAINGWVCGTRLHTEGRGSELDDRAAELRRQFASLTALRPVGAAAVPLLSAGGAAPPHPGPDAAVFRSSLGSLLYWPGVRALLGRDCRVATRYAGRMTYIATGALLARFNPGAVKCVLQREAAFVGRVLDVLAVLAEQTVQWLSVVVGARLHPHSTHPAFADVEQEALFRALPLGSPGVVAAEHEALGDTAARRLLATSGLNAVLGAAVYALHTALATVTLKYALACGDARRHRDDAAAVRAVLATGLILQRLLGLADTVVACVTLAAFDGGLTAPEVGMYTPLRYACVLRATQPLYARTTPAKFWADVRAAADHVDLRPASSAPRGAVSGTADPAFLLEDLAAFPPAPLNSESVLGPRVRVVDIMAQFRKLLMGDEETAALRAHVSGRRATGLGGPPRP</sequence>
<evidence type="ECO:0000256" key="4">
    <source>
        <dbReference type="ARBA" id="ARBA00022562"/>
    </source>
</evidence>
<feature type="compositionally biased region" description="Basic and acidic residues" evidence="9">
    <location>
        <begin position="83"/>
        <end position="93"/>
    </location>
</feature>
<feature type="compositionally biased region" description="Basic residues" evidence="9">
    <location>
        <begin position="70"/>
        <end position="81"/>
    </location>
</feature>
<accession>Q3C1X8</accession>
<dbReference type="GO" id="GO:0006355">
    <property type="term" value="P:regulation of DNA-templated transcription"/>
    <property type="evidence" value="ECO:0007669"/>
    <property type="project" value="UniProtKB-UniRule"/>
</dbReference>
<evidence type="ECO:0000256" key="8">
    <source>
        <dbReference type="RuleBase" id="RU369113"/>
    </source>
</evidence>
<dbReference type="KEGG" id="vg:18533939"/>
<dbReference type="GO" id="GO:0003723">
    <property type="term" value="F:RNA binding"/>
    <property type="evidence" value="ECO:0007669"/>
    <property type="project" value="UniProtKB-UniRule"/>
</dbReference>
<comment type="function">
    <text evidence="8">Tegument protein that can bind to various RNA transcripts. Plays a role in the attenuation of selective viral and cellular mRNA degradation by modulating the activity of host shutoff RNase UL41/VHS. Also plays a role in the primary envelopment of virions in the perinuclear space, probably by interacting with two nuclear egress proteins UL31 and UL34.</text>
</comment>
<evidence type="ECO:0000256" key="1">
    <source>
        <dbReference type="ARBA" id="ARBA00004147"/>
    </source>
</evidence>
<gene>
    <name evidence="11" type="primary">UL47</name>
</gene>
<keyword evidence="8" id="KW-0694">RNA-binding</keyword>
<keyword evidence="8" id="KW-0426">Late protein</keyword>
<keyword evidence="8" id="KW-0804">Transcription</keyword>
<protein>
    <recommendedName>
        <fullName evidence="8">Tegument protein UL47</fullName>
    </recommendedName>
</protein>
<dbReference type="GO" id="GO:0030430">
    <property type="term" value="C:host cell cytoplasm"/>
    <property type="evidence" value="ECO:0007669"/>
    <property type="project" value="UniProtKB-SubCell"/>
</dbReference>
<evidence type="ECO:0000313" key="10">
    <source>
        <dbReference type="EMBL" id="AFV26936.1"/>
    </source>
</evidence>
<feature type="compositionally biased region" description="Low complexity" evidence="9">
    <location>
        <begin position="95"/>
        <end position="104"/>
    </location>
</feature>
<keyword evidence="6 8" id="KW-0946">Virion</keyword>
<dbReference type="GO" id="GO:0042025">
    <property type="term" value="C:host cell nucleus"/>
    <property type="evidence" value="ECO:0007669"/>
    <property type="project" value="UniProtKB-SubCell"/>
</dbReference>
<keyword evidence="8" id="KW-0805">Transcription regulation</keyword>
<dbReference type="RefSeq" id="YP_009011034.1">
    <property type="nucleotide sequence ID" value="NC_023677.1"/>
</dbReference>
<comment type="similarity">
    <text evidence="3 8">Belongs to the alphaherpesvirinae HHV-1 UL47 family.</text>
</comment>
<proteinExistence type="inferred from homology"/>
<dbReference type="Pfam" id="PF03362">
    <property type="entry name" value="Herpes_UL47"/>
    <property type="match status" value="1"/>
</dbReference>
<evidence type="ECO:0000256" key="5">
    <source>
        <dbReference type="ARBA" id="ARBA00022580"/>
    </source>
</evidence>
<evidence type="ECO:0000313" key="11">
    <source>
        <dbReference type="EMBL" id="BAE47064.1"/>
    </source>
</evidence>
<evidence type="ECO:0000256" key="7">
    <source>
        <dbReference type="ARBA" id="ARBA00023200"/>
    </source>
</evidence>
<comment type="domain">
    <text evidence="8">The nuclear export signal is CRM1-dependent.</text>
</comment>
<evidence type="ECO:0000256" key="9">
    <source>
        <dbReference type="SAM" id="MobiDB-lite"/>
    </source>
</evidence>
<comment type="subunit">
    <text evidence="8">Interacts with US3 kinase. Interacts with UL31 and UL34; these interactions seem important for efficient virion nuclear egress. Interacts with UL41/VHS.</text>
</comment>
<keyword evidence="4 8" id="KW-1048">Host nucleus</keyword>
<comment type="subcellular location">
    <subcellularLocation>
        <location evidence="2 8">Host cytoplasm</location>
    </subcellularLocation>
    <subcellularLocation>
        <location evidence="1 8">Host nucleus</location>
    </subcellularLocation>
    <subcellularLocation>
        <location evidence="8">Virion tegument</location>
    </subcellularLocation>
    <text evidence="8">Major tegument protein of the virion. Undergoes nucleocytoplasmic shuttling during infection. Localizes to the major sites of transcription in the infected cell nucleus.</text>
</comment>
<reference evidence="11" key="1">
    <citation type="journal article" date="2006" name="J. Gen. Virol.">
        <title>Isolation and characterization of a chimpanzee alphaherpesvirus.</title>
        <authorList>
            <person name="Luebcke E."/>
            <person name="Dubovi E."/>
            <person name="Black D."/>
            <person name="Ohsawa K."/>
            <person name="Eberle R."/>
        </authorList>
    </citation>
    <scope>NUCLEOTIDE SEQUENCE</scope>
</reference>
<dbReference type="Proteomes" id="UP000143361">
    <property type="component" value="Segment"/>
</dbReference>
<dbReference type="EMBL" id="JQ360576">
    <property type="protein sequence ID" value="AFV26936.1"/>
    <property type="molecule type" value="Genomic_DNA"/>
</dbReference>
<keyword evidence="12" id="KW-1185">Reference proteome</keyword>
<evidence type="ECO:0000256" key="3">
    <source>
        <dbReference type="ARBA" id="ARBA00005238"/>
    </source>
</evidence>
<feature type="compositionally biased region" description="Basic residues" evidence="9">
    <location>
        <begin position="1"/>
        <end position="15"/>
    </location>
</feature>
<keyword evidence="5 8" id="KW-0920">Virion tegument</keyword>
<dbReference type="EMBL" id="AB218962">
    <property type="protein sequence ID" value="BAE47064.1"/>
    <property type="molecule type" value="Genomic_DNA"/>
</dbReference>
<name>Q3C1X8_9ALPH</name>
<evidence type="ECO:0000256" key="6">
    <source>
        <dbReference type="ARBA" id="ARBA00022844"/>
    </source>
</evidence>
<reference evidence="10 12" key="2">
    <citation type="journal article" date="2013" name="Arch. Virol.">
        <title>Genome sequence of a chimpanzee herpesvirus and its relation to other primate alphaherpesviruses.</title>
        <authorList>
            <person name="Severini A."/>
            <person name="Tyler S.D."/>
            <person name="Peters G.A."/>
            <person name="Black D."/>
            <person name="Eberle R."/>
        </authorList>
    </citation>
    <scope>NUCLEOTIDE SEQUENCE [LARGE SCALE GENOMIC DNA]</scope>
    <source>
        <strain evidence="10">105640</strain>
    </source>
</reference>
<dbReference type="InterPro" id="IPR005029">
    <property type="entry name" value="Herpes_UL47"/>
</dbReference>
<dbReference type="GeneID" id="18533939"/>